<reference evidence="2" key="1">
    <citation type="journal article" date="2021" name="Open Biol.">
        <title>Shared evolutionary footprints suggest mitochondrial oxidative damage underlies multiple complex I losses in fungi.</title>
        <authorList>
            <person name="Schikora-Tamarit M.A."/>
            <person name="Marcet-Houben M."/>
            <person name="Nosek J."/>
            <person name="Gabaldon T."/>
        </authorList>
    </citation>
    <scope>NUCLEOTIDE SEQUENCE</scope>
    <source>
        <strain evidence="2">CBS6075</strain>
    </source>
</reference>
<keyword evidence="1" id="KW-0472">Membrane</keyword>
<keyword evidence="1" id="KW-0999">Mitochondrion inner membrane</keyword>
<comment type="subunit">
    <text evidence="1">Component of the mitochondrial contact site and cristae organizing system (MICOS) complex.</text>
</comment>
<dbReference type="Pfam" id="PF09769">
    <property type="entry name" value="ApoO"/>
    <property type="match status" value="1"/>
</dbReference>
<comment type="function">
    <text evidence="1">Component of the MICOS complex, a large protein complex of the mitochondrial inner membrane that plays crucial roles in the maintenance of crista junctions, inner membrane architecture, and formation of contact sites to the outer membrane.</text>
</comment>
<organism evidence="2 3">
    <name type="scientific">Ogataea philodendri</name>
    <dbReference type="NCBI Taxonomy" id="1378263"/>
    <lineage>
        <taxon>Eukaryota</taxon>
        <taxon>Fungi</taxon>
        <taxon>Dikarya</taxon>
        <taxon>Ascomycota</taxon>
        <taxon>Saccharomycotina</taxon>
        <taxon>Pichiomycetes</taxon>
        <taxon>Pichiales</taxon>
        <taxon>Pichiaceae</taxon>
        <taxon>Ogataea</taxon>
    </lineage>
</organism>
<keyword evidence="3" id="KW-1185">Reference proteome</keyword>
<evidence type="ECO:0000313" key="2">
    <source>
        <dbReference type="EMBL" id="KAH3668762.1"/>
    </source>
</evidence>
<evidence type="ECO:0000256" key="1">
    <source>
        <dbReference type="RuleBase" id="RU363021"/>
    </source>
</evidence>
<dbReference type="GO" id="GO:0061617">
    <property type="term" value="C:MICOS complex"/>
    <property type="evidence" value="ECO:0007669"/>
    <property type="project" value="UniProtKB-UniRule"/>
</dbReference>
<sequence>MARSFYSDQEEVLPTPGVNQAISKDLKKKEDTLHDPHKKLVEGKVITVNSTLENYAKKARQYALQKLEIFEAEYNNLHAAYLNEKRNFLDKYHQLVVEPVLPSGLYVLTAMLTGSIIVRTRSLPTRFVTPVVFGLASFSYLMPQTSSNTFNWLDAIKREQLPETSKQLDEAKLQVSKLASDIDQTRAQWRQQLTDSVRCVRKEILSRTEEK</sequence>
<dbReference type="InterPro" id="IPR019166">
    <property type="entry name" value="MIC26/MIC27"/>
</dbReference>
<accession>A0A9P8PB62</accession>
<dbReference type="PANTHER" id="PTHR28268:SF1">
    <property type="entry name" value="MICOS SUBUNIT MIC26"/>
    <property type="match status" value="1"/>
</dbReference>
<dbReference type="EMBL" id="JAEUBE010000158">
    <property type="protein sequence ID" value="KAH3668762.1"/>
    <property type="molecule type" value="Genomic_DNA"/>
</dbReference>
<comment type="caution">
    <text evidence="2">The sequence shown here is derived from an EMBL/GenBank/DDBJ whole genome shotgun (WGS) entry which is preliminary data.</text>
</comment>
<dbReference type="AlphaFoldDB" id="A0A9P8PB62"/>
<reference evidence="2" key="2">
    <citation type="submission" date="2021-01" db="EMBL/GenBank/DDBJ databases">
        <authorList>
            <person name="Schikora-Tamarit M.A."/>
        </authorList>
    </citation>
    <scope>NUCLEOTIDE SEQUENCE</scope>
    <source>
        <strain evidence="2">CBS6075</strain>
    </source>
</reference>
<evidence type="ECO:0000313" key="3">
    <source>
        <dbReference type="Proteomes" id="UP000769157"/>
    </source>
</evidence>
<keyword evidence="1" id="KW-0496">Mitochondrion</keyword>
<dbReference type="OrthoDB" id="2399148at2759"/>
<dbReference type="GO" id="GO:0044284">
    <property type="term" value="C:mitochondrial crista junction"/>
    <property type="evidence" value="ECO:0007669"/>
    <property type="project" value="TreeGrafter"/>
</dbReference>
<name>A0A9P8PB62_9ASCO</name>
<dbReference type="InterPro" id="IPR033181">
    <property type="entry name" value="Mic26_fungi"/>
</dbReference>
<dbReference type="Proteomes" id="UP000769157">
    <property type="component" value="Unassembled WGS sequence"/>
</dbReference>
<dbReference type="GO" id="GO:0042407">
    <property type="term" value="P:cristae formation"/>
    <property type="evidence" value="ECO:0007669"/>
    <property type="project" value="InterPro"/>
</dbReference>
<dbReference type="PANTHER" id="PTHR28268">
    <property type="entry name" value="MICOS SUBUNIT MIC26"/>
    <property type="match status" value="1"/>
</dbReference>
<comment type="subcellular location">
    <subcellularLocation>
        <location evidence="1">Mitochondrion inner membrane</location>
    </subcellularLocation>
</comment>
<dbReference type="GeneID" id="70234484"/>
<proteinExistence type="predicted"/>
<dbReference type="RefSeq" id="XP_046063176.1">
    <property type="nucleotide sequence ID" value="XM_046203395.1"/>
</dbReference>
<gene>
    <name evidence="2" type="ORF">OGAPHI_002517</name>
</gene>
<protein>
    <recommendedName>
        <fullName evidence="1">MICOS complex subunit</fullName>
    </recommendedName>
</protein>